<dbReference type="InterPro" id="IPR044651">
    <property type="entry name" value="OTSB-like"/>
</dbReference>
<comment type="caution">
    <text evidence="6">The sequence shown here is derived from an EMBL/GenBank/DDBJ whole genome shotgun (WGS) entry which is preliminary data.</text>
</comment>
<accession>A0A8S9ILA6</accession>
<evidence type="ECO:0000313" key="6">
    <source>
        <dbReference type="EMBL" id="KAF2570609.1"/>
    </source>
</evidence>
<organism evidence="6">
    <name type="scientific">Brassica cretica</name>
    <name type="common">Mustard</name>
    <dbReference type="NCBI Taxonomy" id="69181"/>
    <lineage>
        <taxon>Eukaryota</taxon>
        <taxon>Viridiplantae</taxon>
        <taxon>Streptophyta</taxon>
        <taxon>Embryophyta</taxon>
        <taxon>Tracheophyta</taxon>
        <taxon>Spermatophyta</taxon>
        <taxon>Magnoliopsida</taxon>
        <taxon>eudicotyledons</taxon>
        <taxon>Gunneridae</taxon>
        <taxon>Pentapetalae</taxon>
        <taxon>rosids</taxon>
        <taxon>malvids</taxon>
        <taxon>Brassicales</taxon>
        <taxon>Brassicaceae</taxon>
        <taxon>Brassiceae</taxon>
        <taxon>Brassica</taxon>
    </lineage>
</organism>
<dbReference type="SUPFAM" id="SSF56784">
    <property type="entry name" value="HAD-like"/>
    <property type="match status" value="1"/>
</dbReference>
<dbReference type="Gene3D" id="3.40.50.1000">
    <property type="entry name" value="HAD superfamily/HAD-like"/>
    <property type="match status" value="1"/>
</dbReference>
<gene>
    <name evidence="6" type="ORF">F2Q70_00004392</name>
</gene>
<dbReference type="GO" id="GO:0004805">
    <property type="term" value="F:trehalose-phosphatase activity"/>
    <property type="evidence" value="ECO:0007669"/>
    <property type="project" value="UniProtKB-EC"/>
</dbReference>
<sequence length="229" mass="26234">EPDAAYMSSDMRTAVQNVAKYFPTAIISGRSRDKVYEFVGLSELYYAGSHGMDIMSPAGESLNHKHLSRTVSINEQVFIFFPFFLFLCDISVYTIRFLICDFGKFQGKDVNLFQTASEFLPMIDKVLCSLVESTKDIKGVKVEDNRFCISVHYRNVEEKVLVYLSLITSLVPLNQNTFLNSSFCLQNWTLVAQCVDDVIRTYPKLRLTYGRKVHLKSFTFISTKEVSKF</sequence>
<dbReference type="GO" id="GO:0005992">
    <property type="term" value="P:trehalose biosynthetic process"/>
    <property type="evidence" value="ECO:0007669"/>
    <property type="project" value="InterPro"/>
</dbReference>
<proteinExistence type="predicted"/>
<keyword evidence="5" id="KW-1133">Transmembrane helix</keyword>
<dbReference type="InterPro" id="IPR036412">
    <property type="entry name" value="HAD-like_sf"/>
</dbReference>
<evidence type="ECO:0000256" key="2">
    <source>
        <dbReference type="ARBA" id="ARBA00001968"/>
    </source>
</evidence>
<dbReference type="PANTHER" id="PTHR43768">
    <property type="entry name" value="TREHALOSE 6-PHOSPHATE PHOSPHATASE"/>
    <property type="match status" value="1"/>
</dbReference>
<reference evidence="6" key="1">
    <citation type="submission" date="2019-12" db="EMBL/GenBank/DDBJ databases">
        <title>Genome sequencing and annotation of Brassica cretica.</title>
        <authorList>
            <person name="Studholme D.J."/>
            <person name="Sarris P.F."/>
        </authorList>
    </citation>
    <scope>NUCLEOTIDE SEQUENCE</scope>
    <source>
        <strain evidence="6">PFS-102/07</strain>
        <tissue evidence="6">Leaf</tissue>
    </source>
</reference>
<name>A0A8S9ILA6_BRACR</name>
<keyword evidence="3" id="KW-0378">Hydrolase</keyword>
<feature type="non-terminal residue" evidence="6">
    <location>
        <position position="1"/>
    </location>
</feature>
<keyword evidence="5" id="KW-0812">Transmembrane</keyword>
<protein>
    <recommendedName>
        <fullName evidence="7">Trehalose 6-phosphate phosphatase</fullName>
    </recommendedName>
</protein>
<dbReference type="InterPro" id="IPR023214">
    <property type="entry name" value="HAD_sf"/>
</dbReference>
<dbReference type="PANTHER" id="PTHR43768:SF27">
    <property type="entry name" value="TREHALOSE-PHOSPHATE PHOSPHATASE A"/>
    <property type="match status" value="1"/>
</dbReference>
<comment type="cofactor">
    <cofactor evidence="2">
        <name>a divalent metal cation</name>
        <dbReference type="ChEBI" id="CHEBI:60240"/>
    </cofactor>
</comment>
<keyword evidence="5" id="KW-0472">Membrane</keyword>
<dbReference type="EMBL" id="QGKY02001015">
    <property type="protein sequence ID" value="KAF2570609.1"/>
    <property type="molecule type" value="Genomic_DNA"/>
</dbReference>
<evidence type="ECO:0000256" key="3">
    <source>
        <dbReference type="ARBA" id="ARBA00022801"/>
    </source>
</evidence>
<dbReference type="Pfam" id="PF02358">
    <property type="entry name" value="Trehalose_PPase"/>
    <property type="match status" value="1"/>
</dbReference>
<dbReference type="InterPro" id="IPR003337">
    <property type="entry name" value="Trehalose_PPase"/>
</dbReference>
<feature type="transmembrane region" description="Helical" evidence="5">
    <location>
        <begin position="77"/>
        <end position="99"/>
    </location>
</feature>
<evidence type="ECO:0000256" key="4">
    <source>
        <dbReference type="ARBA" id="ARBA00025274"/>
    </source>
</evidence>
<dbReference type="AlphaFoldDB" id="A0A8S9ILA6"/>
<comment type="catalytic activity">
    <reaction evidence="1">
        <text>alpha,alpha-trehalose 6-phosphate + H2O = alpha,alpha-trehalose + phosphate</text>
        <dbReference type="Rhea" id="RHEA:23420"/>
        <dbReference type="ChEBI" id="CHEBI:15377"/>
        <dbReference type="ChEBI" id="CHEBI:16551"/>
        <dbReference type="ChEBI" id="CHEBI:43474"/>
        <dbReference type="ChEBI" id="CHEBI:58429"/>
        <dbReference type="EC" id="3.1.3.12"/>
    </reaction>
</comment>
<evidence type="ECO:0000256" key="5">
    <source>
        <dbReference type="SAM" id="Phobius"/>
    </source>
</evidence>
<evidence type="ECO:0008006" key="7">
    <source>
        <dbReference type="Google" id="ProtNLM"/>
    </source>
</evidence>
<evidence type="ECO:0000256" key="1">
    <source>
        <dbReference type="ARBA" id="ARBA00000500"/>
    </source>
</evidence>
<comment type="function">
    <text evidence="4">Removes the phosphate from trehalose 6-phosphate to produce free trehalose. Trehalose accumulation in plant may improve abiotic stress tolerance.</text>
</comment>